<dbReference type="STRING" id="994479.GCA_000194155_00951"/>
<evidence type="ECO:0000256" key="2">
    <source>
        <dbReference type="PROSITE-ProRule" id="PRU00335"/>
    </source>
</evidence>
<keyword evidence="5" id="KW-1185">Reference proteome</keyword>
<dbReference type="InterPro" id="IPR001647">
    <property type="entry name" value="HTH_TetR"/>
</dbReference>
<organism evidence="4 5">
    <name type="scientific">Saccharopolyspora spinosa</name>
    <dbReference type="NCBI Taxonomy" id="60894"/>
    <lineage>
        <taxon>Bacteria</taxon>
        <taxon>Bacillati</taxon>
        <taxon>Actinomycetota</taxon>
        <taxon>Actinomycetes</taxon>
        <taxon>Pseudonocardiales</taxon>
        <taxon>Pseudonocardiaceae</taxon>
        <taxon>Saccharopolyspora</taxon>
    </lineage>
</organism>
<proteinExistence type="predicted"/>
<dbReference type="AlphaFoldDB" id="A0A2N3Y3N5"/>
<dbReference type="RefSeq" id="WP_010692636.1">
    <property type="nucleotide sequence ID" value="NZ_CP061007.1"/>
</dbReference>
<sequence>MTPGALEGALQRPFSEPADDRVLDAAREAFEDIGIQRTTMRDIARRAGLGRATVYRRFPDRDAVVRAVLLREVRGFMAWLDERIDHIEDPAEQTVECFVAVVTGLRAHSLLNRLLTLEPAAALPALTVDAGAVLAAARSYLAEKLRRHQQAGRLRRFDPEPVAEVFVRLAHSMLLTPHGCIPAEDDARSRAFARAHLVPVIAGWSSSVIRNSGIPSRGGV</sequence>
<dbReference type="PANTHER" id="PTHR30055:SF153">
    <property type="entry name" value="HTH-TYPE TRANSCRIPTIONAL REPRESSOR RV3405C"/>
    <property type="match status" value="1"/>
</dbReference>
<comment type="caution">
    <text evidence="4">The sequence shown here is derived from an EMBL/GenBank/DDBJ whole genome shotgun (WGS) entry which is preliminary data.</text>
</comment>
<evidence type="ECO:0000313" key="4">
    <source>
        <dbReference type="EMBL" id="PKW17522.1"/>
    </source>
</evidence>
<dbReference type="EMBL" id="PJNB01000001">
    <property type="protein sequence ID" value="PKW17522.1"/>
    <property type="molecule type" value="Genomic_DNA"/>
</dbReference>
<name>A0A2N3Y3N5_SACSN</name>
<dbReference type="PANTHER" id="PTHR30055">
    <property type="entry name" value="HTH-TYPE TRANSCRIPTIONAL REGULATOR RUTR"/>
    <property type="match status" value="1"/>
</dbReference>
<reference evidence="4" key="1">
    <citation type="submission" date="2017-12" db="EMBL/GenBank/DDBJ databases">
        <title>Sequencing the genomes of 1000 Actinobacteria strains.</title>
        <authorList>
            <person name="Klenk H.-P."/>
        </authorList>
    </citation>
    <scope>NUCLEOTIDE SEQUENCE [LARGE SCALE GENOMIC DNA]</scope>
    <source>
        <strain evidence="4">DSM 44228</strain>
    </source>
</reference>
<dbReference type="OrthoDB" id="6077212at2"/>
<feature type="domain" description="HTH tetR-type" evidence="3">
    <location>
        <begin position="16"/>
        <end position="76"/>
    </location>
</feature>
<dbReference type="Pfam" id="PF00440">
    <property type="entry name" value="TetR_N"/>
    <property type="match status" value="1"/>
</dbReference>
<keyword evidence="1 2" id="KW-0238">DNA-binding</keyword>
<dbReference type="InterPro" id="IPR009057">
    <property type="entry name" value="Homeodomain-like_sf"/>
</dbReference>
<dbReference type="SUPFAM" id="SSF46689">
    <property type="entry name" value="Homeodomain-like"/>
    <property type="match status" value="1"/>
</dbReference>
<dbReference type="InterPro" id="IPR050109">
    <property type="entry name" value="HTH-type_TetR-like_transc_reg"/>
</dbReference>
<evidence type="ECO:0000313" key="5">
    <source>
        <dbReference type="Proteomes" id="UP000233786"/>
    </source>
</evidence>
<accession>A0A2N3Y3N5</accession>
<feature type="DNA-binding region" description="H-T-H motif" evidence="2">
    <location>
        <begin position="39"/>
        <end position="58"/>
    </location>
</feature>
<protein>
    <submittedName>
        <fullName evidence="4">TetR family transcriptional regulator</fullName>
    </submittedName>
</protein>
<evidence type="ECO:0000256" key="1">
    <source>
        <dbReference type="ARBA" id="ARBA00023125"/>
    </source>
</evidence>
<evidence type="ECO:0000259" key="3">
    <source>
        <dbReference type="PROSITE" id="PS50977"/>
    </source>
</evidence>
<dbReference type="GO" id="GO:0003700">
    <property type="term" value="F:DNA-binding transcription factor activity"/>
    <property type="evidence" value="ECO:0007669"/>
    <property type="project" value="TreeGrafter"/>
</dbReference>
<dbReference type="GO" id="GO:0000976">
    <property type="term" value="F:transcription cis-regulatory region binding"/>
    <property type="evidence" value="ECO:0007669"/>
    <property type="project" value="TreeGrafter"/>
</dbReference>
<dbReference type="PROSITE" id="PS50977">
    <property type="entry name" value="HTH_TETR_2"/>
    <property type="match status" value="1"/>
</dbReference>
<dbReference type="Gene3D" id="1.10.357.10">
    <property type="entry name" value="Tetracycline Repressor, domain 2"/>
    <property type="match status" value="1"/>
</dbReference>
<dbReference type="Proteomes" id="UP000233786">
    <property type="component" value="Unassembled WGS sequence"/>
</dbReference>
<gene>
    <name evidence="4" type="ORF">A8926_5495</name>
</gene>
<dbReference type="PRINTS" id="PR00455">
    <property type="entry name" value="HTHTETR"/>
</dbReference>